<protein>
    <recommendedName>
        <fullName evidence="4">Replication protein</fullName>
    </recommendedName>
</protein>
<gene>
    <name evidence="2" type="ORF">IG617_15300</name>
</gene>
<organism evidence="2 3">
    <name type="scientific">Roseibium polysiphoniae</name>
    <dbReference type="NCBI Taxonomy" id="2571221"/>
    <lineage>
        <taxon>Bacteria</taxon>
        <taxon>Pseudomonadati</taxon>
        <taxon>Pseudomonadota</taxon>
        <taxon>Alphaproteobacteria</taxon>
        <taxon>Hyphomicrobiales</taxon>
        <taxon>Stappiaceae</taxon>
        <taxon>Roseibium</taxon>
    </lineage>
</organism>
<proteinExistence type="predicted"/>
<feature type="region of interest" description="Disordered" evidence="1">
    <location>
        <begin position="91"/>
        <end position="111"/>
    </location>
</feature>
<dbReference type="RefSeq" id="WP_192110099.1">
    <property type="nucleotide sequence ID" value="NZ_JACYXJ010000005.1"/>
</dbReference>
<feature type="compositionally biased region" description="Polar residues" evidence="1">
    <location>
        <begin position="371"/>
        <end position="384"/>
    </location>
</feature>
<evidence type="ECO:0008006" key="4">
    <source>
        <dbReference type="Google" id="ProtNLM"/>
    </source>
</evidence>
<evidence type="ECO:0000256" key="1">
    <source>
        <dbReference type="SAM" id="MobiDB-lite"/>
    </source>
</evidence>
<keyword evidence="3" id="KW-1185">Reference proteome</keyword>
<feature type="region of interest" description="Disordered" evidence="1">
    <location>
        <begin position="363"/>
        <end position="397"/>
    </location>
</feature>
<dbReference type="EMBL" id="JACYXJ010000005">
    <property type="protein sequence ID" value="MBD8877663.1"/>
    <property type="molecule type" value="Genomic_DNA"/>
</dbReference>
<accession>A0ABR9CDJ1</accession>
<evidence type="ECO:0000313" key="3">
    <source>
        <dbReference type="Proteomes" id="UP000615687"/>
    </source>
</evidence>
<comment type="caution">
    <text evidence="2">The sequence shown here is derived from an EMBL/GenBank/DDBJ whole genome shotgun (WGS) entry which is preliminary data.</text>
</comment>
<evidence type="ECO:0000313" key="2">
    <source>
        <dbReference type="EMBL" id="MBD8877663.1"/>
    </source>
</evidence>
<feature type="region of interest" description="Disordered" evidence="1">
    <location>
        <begin position="217"/>
        <end position="286"/>
    </location>
</feature>
<reference evidence="2 3" key="1">
    <citation type="submission" date="2020-09" db="EMBL/GenBank/DDBJ databases">
        <title>The genome sequence of type strain Labrenzia polysiphoniae KACC 19711.</title>
        <authorList>
            <person name="Liu Y."/>
        </authorList>
    </citation>
    <scope>NUCLEOTIDE SEQUENCE [LARGE SCALE GENOMIC DNA]</scope>
    <source>
        <strain evidence="2 3">KACC 19711</strain>
    </source>
</reference>
<feature type="compositionally biased region" description="Polar residues" evidence="1">
    <location>
        <begin position="95"/>
        <end position="109"/>
    </location>
</feature>
<feature type="compositionally biased region" description="Basic and acidic residues" evidence="1">
    <location>
        <begin position="260"/>
        <end position="286"/>
    </location>
</feature>
<name>A0ABR9CDJ1_9HYPH</name>
<dbReference type="Proteomes" id="UP000615687">
    <property type="component" value="Unassembled WGS sequence"/>
</dbReference>
<sequence length="418" mass="46136">MPGYNHYPDCACGWCVNYGWSRVSRTDIQNTFAYRDARSLLKQYNANSVAGCYVNPNARCPVCNAPVFFYANAAGSRVYFDDLGPPWPKHPCTDNGPQRISSTELTNRGPSRRPIGEVKELLAAAQRAGLSKPGKPGGKKEDVWSLAVVHAVRRLGNENQIEAEFLDTKSGGVFGFACYSDREFLSPGEFISVKGNQVSCVSRHSLSPTFFTFGGSVNLDGEPEPDGRKPPTSPLAGTLYSPKDARLIKRKKPRKSASANDKRDGDRSRLGPSRDKPGVLPKSKLDMQKSEMVHFESGAVTFEELYRRLEPVVKQLAREGTRKPKDVAPRLNFLGFRTADGSKWTPRLVYFLLALIFNDATSMEPRRNNTGKRSQTPARPTSRNRNAKGPTEPLTKESIAARLANLGTVSIKPNGKNK</sequence>